<dbReference type="CDD" id="cd18572">
    <property type="entry name" value="ABC_6TM_TAP"/>
    <property type="match status" value="1"/>
</dbReference>
<dbReference type="SUPFAM" id="SSF90123">
    <property type="entry name" value="ABC transporter transmembrane region"/>
    <property type="match status" value="1"/>
</dbReference>
<dbReference type="VEuPathDB" id="ToxoDB:BESB_078410"/>
<feature type="transmembrane region" description="Helical" evidence="8">
    <location>
        <begin position="255"/>
        <end position="282"/>
    </location>
</feature>
<evidence type="ECO:0000256" key="3">
    <source>
        <dbReference type="ARBA" id="ARBA00022741"/>
    </source>
</evidence>
<accession>A0A2A9M6L1</accession>
<dbReference type="RefSeq" id="XP_029217634.1">
    <property type="nucleotide sequence ID" value="XM_029366203.1"/>
</dbReference>
<keyword evidence="2 8" id="KW-0812">Transmembrane</keyword>
<comment type="subcellular location">
    <subcellularLocation>
        <location evidence="1">Membrane</location>
        <topology evidence="1">Multi-pass membrane protein</topology>
    </subcellularLocation>
</comment>
<dbReference type="InterPro" id="IPR039421">
    <property type="entry name" value="Type_1_exporter"/>
</dbReference>
<comment type="caution">
    <text evidence="11">The sequence shown here is derived from an EMBL/GenBank/DDBJ whole genome shotgun (WGS) entry which is preliminary data.</text>
</comment>
<feature type="domain" description="ABC transporter" evidence="9">
    <location>
        <begin position="583"/>
        <end position="822"/>
    </location>
</feature>
<evidence type="ECO:0000256" key="1">
    <source>
        <dbReference type="ARBA" id="ARBA00004141"/>
    </source>
</evidence>
<keyword evidence="5 8" id="KW-1133">Transmembrane helix</keyword>
<dbReference type="PANTHER" id="PTHR43394:SF1">
    <property type="entry name" value="ATP-BINDING CASSETTE SUB-FAMILY B MEMBER 10, MITOCHONDRIAL"/>
    <property type="match status" value="1"/>
</dbReference>
<feature type="compositionally biased region" description="Basic and acidic residues" evidence="7">
    <location>
        <begin position="530"/>
        <end position="539"/>
    </location>
</feature>
<dbReference type="STRING" id="94643.A0A2A9M6L1"/>
<evidence type="ECO:0000313" key="12">
    <source>
        <dbReference type="Proteomes" id="UP000224006"/>
    </source>
</evidence>
<dbReference type="InterPro" id="IPR011527">
    <property type="entry name" value="ABC1_TM_dom"/>
</dbReference>
<evidence type="ECO:0000256" key="6">
    <source>
        <dbReference type="ARBA" id="ARBA00023136"/>
    </source>
</evidence>
<evidence type="ECO:0000256" key="7">
    <source>
        <dbReference type="SAM" id="MobiDB-lite"/>
    </source>
</evidence>
<keyword evidence="12" id="KW-1185">Reference proteome</keyword>
<feature type="domain" description="ABC transmembrane type-1" evidence="10">
    <location>
        <begin position="221"/>
        <end position="499"/>
    </location>
</feature>
<organism evidence="11 12">
    <name type="scientific">Besnoitia besnoiti</name>
    <name type="common">Apicomplexan protozoan</name>
    <dbReference type="NCBI Taxonomy" id="94643"/>
    <lineage>
        <taxon>Eukaryota</taxon>
        <taxon>Sar</taxon>
        <taxon>Alveolata</taxon>
        <taxon>Apicomplexa</taxon>
        <taxon>Conoidasida</taxon>
        <taxon>Coccidia</taxon>
        <taxon>Eucoccidiorida</taxon>
        <taxon>Eimeriorina</taxon>
        <taxon>Sarcocystidae</taxon>
        <taxon>Besnoitia</taxon>
    </lineage>
</organism>
<reference evidence="11 12" key="1">
    <citation type="submission" date="2017-09" db="EMBL/GenBank/DDBJ databases">
        <title>Genome sequencing of Besnoitia besnoiti strain Bb-Ger1.</title>
        <authorList>
            <person name="Schares G."/>
            <person name="Venepally P."/>
            <person name="Lorenzi H.A."/>
        </authorList>
    </citation>
    <scope>NUCLEOTIDE SEQUENCE [LARGE SCALE GENOMIC DNA]</scope>
    <source>
        <strain evidence="11 12">Bb-Ger1</strain>
    </source>
</reference>
<dbReference type="Pfam" id="PF00005">
    <property type="entry name" value="ABC_tran"/>
    <property type="match status" value="1"/>
</dbReference>
<dbReference type="AlphaFoldDB" id="A0A2A9M6L1"/>
<feature type="region of interest" description="Disordered" evidence="7">
    <location>
        <begin position="528"/>
        <end position="552"/>
    </location>
</feature>
<feature type="transmembrane region" description="Helical" evidence="8">
    <location>
        <begin position="332"/>
        <end position="350"/>
    </location>
</feature>
<dbReference type="OrthoDB" id="6500128at2759"/>
<evidence type="ECO:0000259" key="10">
    <source>
        <dbReference type="PROSITE" id="PS50929"/>
    </source>
</evidence>
<dbReference type="Gene3D" id="1.20.1560.10">
    <property type="entry name" value="ABC transporter type 1, transmembrane domain"/>
    <property type="match status" value="2"/>
</dbReference>
<sequence>MHTLSLKSSFYRHAAHRCRGGGAGRLESESSHVGILPSTSPSVEKREWLGPQPTVDNLTVSEQCLADNNMPPKISSPDYDQGFATPAGRSPSLNQVHPTGHLTYWDPSVRLPRCPSIGSISWNSWPNSNEDSADSAHEGGIATRIEWPCESNEDAWDSFAVSQTEQLLLAGDGQASSKAELTTSPPRLSDAHALPAPTIWRQISLAKQLWAFTGPDRHLIATAALCMVFSAAAQVCIPHFVGIVVDTESQAEVKHSIICLVIAASVHVLLNALRAGLLHLALVNSKLRLQKRLFSRLLLADFNFLQQHSTGTLSARLCVDCSKVCDIFLTNLNIFLKALMQIVGILAFMAGMSKELVAVVIFSLPLFFLGIHQIGIRTQRLSTLAQARLADSNKVVQDVLSNVMATKTNTGEFQELQRFGDRTRRYFSIEKHKAFLNGFNQLLVTTIPQLCSIVLLLAGEQLVKHGRVQAGTLVTFMLYQQQLASAFTNVGNVYSTFMEAFGAAQYVIALLRVRPEVEHCLLHSLPSSGELRRSDERSPSKRRRHMEPVRRTGCHRNEKDRAEEHTYVNLQSQRDTLEVKGDITLDNVTFAYPDRPAVPILSGVSLHVAPKEFVGVAGATGSGKTTLLRLIAGLVHADQGVVAFDGSDIRELDPTWLRKQVGVLWQNPEVFSGTINDNLYYGVETQAPLPCYSSEVCMQAKELRFTENFPAGYDTEVGDKGSKLSCGQRVRLALARVLNRQPRVLLVDDPLKQLGAAAGDTSLQDVLKALRGNVTIVVIVRSLETAKVCDRIYVVERGVVVQQGNHDSLMTEEGGAYRSLILTEHMVHM</sequence>
<dbReference type="GO" id="GO:0015421">
    <property type="term" value="F:ABC-type oligopeptide transporter activity"/>
    <property type="evidence" value="ECO:0007669"/>
    <property type="project" value="TreeGrafter"/>
</dbReference>
<feature type="region of interest" description="Disordered" evidence="7">
    <location>
        <begin position="22"/>
        <end position="49"/>
    </location>
</feature>
<dbReference type="Gene3D" id="3.40.50.300">
    <property type="entry name" value="P-loop containing nucleotide triphosphate hydrolases"/>
    <property type="match status" value="1"/>
</dbReference>
<dbReference type="InterPro" id="IPR003439">
    <property type="entry name" value="ABC_transporter-like_ATP-bd"/>
</dbReference>
<dbReference type="PROSITE" id="PS50893">
    <property type="entry name" value="ABC_TRANSPORTER_2"/>
    <property type="match status" value="1"/>
</dbReference>
<gene>
    <name evidence="11" type="ORF">BESB_078410</name>
</gene>
<name>A0A2A9M6L1_BESBE</name>
<evidence type="ECO:0000256" key="4">
    <source>
        <dbReference type="ARBA" id="ARBA00022840"/>
    </source>
</evidence>
<dbReference type="KEGG" id="bbes:BESB_078410"/>
<evidence type="ECO:0000256" key="2">
    <source>
        <dbReference type="ARBA" id="ARBA00022692"/>
    </source>
</evidence>
<dbReference type="SMART" id="SM00382">
    <property type="entry name" value="AAA"/>
    <property type="match status" value="1"/>
</dbReference>
<feature type="transmembrane region" description="Helical" evidence="8">
    <location>
        <begin position="219"/>
        <end position="243"/>
    </location>
</feature>
<dbReference type="EMBL" id="NWUJ01000008">
    <property type="protein sequence ID" value="PFH33625.1"/>
    <property type="molecule type" value="Genomic_DNA"/>
</dbReference>
<dbReference type="GeneID" id="40312768"/>
<protein>
    <submittedName>
        <fullName evidence="11">ABC transporter transmembrane region domain-containing protein</fullName>
    </submittedName>
</protein>
<evidence type="ECO:0000313" key="11">
    <source>
        <dbReference type="EMBL" id="PFH33625.1"/>
    </source>
</evidence>
<evidence type="ECO:0000256" key="8">
    <source>
        <dbReference type="SAM" id="Phobius"/>
    </source>
</evidence>
<dbReference type="GO" id="GO:0016887">
    <property type="term" value="F:ATP hydrolysis activity"/>
    <property type="evidence" value="ECO:0007669"/>
    <property type="project" value="InterPro"/>
</dbReference>
<dbReference type="Pfam" id="PF00664">
    <property type="entry name" value="ABC_membrane"/>
    <property type="match status" value="1"/>
</dbReference>
<dbReference type="InterPro" id="IPR003593">
    <property type="entry name" value="AAA+_ATPase"/>
</dbReference>
<keyword evidence="6 8" id="KW-0472">Membrane</keyword>
<dbReference type="PROSITE" id="PS50929">
    <property type="entry name" value="ABC_TM1F"/>
    <property type="match status" value="1"/>
</dbReference>
<dbReference type="SUPFAM" id="SSF52540">
    <property type="entry name" value="P-loop containing nucleoside triphosphate hydrolases"/>
    <property type="match status" value="1"/>
</dbReference>
<dbReference type="InterPro" id="IPR036640">
    <property type="entry name" value="ABC1_TM_sf"/>
</dbReference>
<keyword evidence="4" id="KW-0067">ATP-binding</keyword>
<keyword evidence="3" id="KW-0547">Nucleotide-binding</keyword>
<dbReference type="GO" id="GO:0016020">
    <property type="term" value="C:membrane"/>
    <property type="evidence" value="ECO:0007669"/>
    <property type="project" value="UniProtKB-SubCell"/>
</dbReference>
<feature type="transmembrane region" description="Helical" evidence="8">
    <location>
        <begin position="356"/>
        <end position="376"/>
    </location>
</feature>
<evidence type="ECO:0000259" key="9">
    <source>
        <dbReference type="PROSITE" id="PS50893"/>
    </source>
</evidence>
<dbReference type="InterPro" id="IPR027417">
    <property type="entry name" value="P-loop_NTPase"/>
</dbReference>
<proteinExistence type="predicted"/>
<dbReference type="PANTHER" id="PTHR43394">
    <property type="entry name" value="ATP-DEPENDENT PERMEASE MDL1, MITOCHONDRIAL"/>
    <property type="match status" value="1"/>
</dbReference>
<evidence type="ECO:0000256" key="5">
    <source>
        <dbReference type="ARBA" id="ARBA00022989"/>
    </source>
</evidence>
<dbReference type="Proteomes" id="UP000224006">
    <property type="component" value="Chromosome VII"/>
</dbReference>
<dbReference type="GO" id="GO:0005524">
    <property type="term" value="F:ATP binding"/>
    <property type="evidence" value="ECO:0007669"/>
    <property type="project" value="UniProtKB-KW"/>
</dbReference>